<dbReference type="RefSeq" id="WP_190454242.1">
    <property type="nucleotide sequence ID" value="NZ_JAMPLM010000001.1"/>
</dbReference>
<dbReference type="Proteomes" id="UP001476950">
    <property type="component" value="Unassembled WGS sequence"/>
</dbReference>
<name>A0ABV0KDE1_9CYAN</name>
<evidence type="ECO:0008006" key="3">
    <source>
        <dbReference type="Google" id="ProtNLM"/>
    </source>
</evidence>
<protein>
    <recommendedName>
        <fullName evidence="3">Glycosyl transferase</fullName>
    </recommendedName>
</protein>
<evidence type="ECO:0000313" key="2">
    <source>
        <dbReference type="Proteomes" id="UP001476950"/>
    </source>
</evidence>
<reference evidence="1 2" key="1">
    <citation type="submission" date="2022-04" db="EMBL/GenBank/DDBJ databases">
        <title>Positive selection, recombination, and allopatry shape intraspecific diversity of widespread and dominant cyanobacteria.</title>
        <authorList>
            <person name="Wei J."/>
            <person name="Shu W."/>
            <person name="Hu C."/>
        </authorList>
    </citation>
    <scope>NUCLEOTIDE SEQUENCE [LARGE SCALE GENOMIC DNA]</scope>
    <source>
        <strain evidence="1 2">AS-A4</strain>
    </source>
</reference>
<evidence type="ECO:0000313" key="1">
    <source>
        <dbReference type="EMBL" id="MEP1057251.1"/>
    </source>
</evidence>
<dbReference type="SUPFAM" id="SSF53448">
    <property type="entry name" value="Nucleotide-diphospho-sugar transferases"/>
    <property type="match status" value="1"/>
</dbReference>
<comment type="caution">
    <text evidence="1">The sequence shown here is derived from an EMBL/GenBank/DDBJ whole genome shotgun (WGS) entry which is preliminary data.</text>
</comment>
<accession>A0ABV0KDE1</accession>
<proteinExistence type="predicted"/>
<gene>
    <name evidence="1" type="ORF">NDI38_02305</name>
</gene>
<organism evidence="1 2">
    <name type="scientific">Stenomitos frigidus AS-A4</name>
    <dbReference type="NCBI Taxonomy" id="2933935"/>
    <lineage>
        <taxon>Bacteria</taxon>
        <taxon>Bacillati</taxon>
        <taxon>Cyanobacteriota</taxon>
        <taxon>Cyanophyceae</taxon>
        <taxon>Leptolyngbyales</taxon>
        <taxon>Leptolyngbyaceae</taxon>
        <taxon>Stenomitos</taxon>
    </lineage>
</organism>
<dbReference type="Gene3D" id="3.90.550.10">
    <property type="entry name" value="Spore Coat Polysaccharide Biosynthesis Protein SpsA, Chain A"/>
    <property type="match status" value="1"/>
</dbReference>
<dbReference type="InterPro" id="IPR029044">
    <property type="entry name" value="Nucleotide-diphossugar_trans"/>
</dbReference>
<keyword evidence="2" id="KW-1185">Reference proteome</keyword>
<dbReference type="EMBL" id="JAMPLM010000001">
    <property type="protein sequence ID" value="MEP1057251.1"/>
    <property type="molecule type" value="Genomic_DNA"/>
</dbReference>
<sequence length="323" mass="37773">MTLNSVKNDTRAIEHFCTLFDSNYLPLGMALHQSLMTHALPFHLWIVCMDEKVEQQLQQLSLPHVSLISLKDVETPALLAVKPERSRGEYCWTLTSFTFQAVFERDAHVQQVTYLDADLFFFADPRLLLQELSSDQHVLFTEHAYAPEYDQAKISGRFCVQFLTFKRTPEAARVMHWWQDRCLEWCFNRVEDGKFGDQRYLDAWTELFAEDVQIVEQVERTLAPWNVRFFEQRLEGKLQPVFYHFHGLKIVGSNRIQLYAQYRIGQQGLGLYEDYTTALKAALRQLQAINASVPVLPLSTEPKEVLRRVKRWLFQETKFSSIG</sequence>